<evidence type="ECO:0000256" key="4">
    <source>
        <dbReference type="ARBA" id="ARBA00023136"/>
    </source>
</evidence>
<organism evidence="7 8">
    <name type="scientific">Phaeodactylibacter xiamenensis</name>
    <dbReference type="NCBI Taxonomy" id="1524460"/>
    <lineage>
        <taxon>Bacteria</taxon>
        <taxon>Pseudomonadati</taxon>
        <taxon>Bacteroidota</taxon>
        <taxon>Saprospiria</taxon>
        <taxon>Saprospirales</taxon>
        <taxon>Haliscomenobacteraceae</taxon>
        <taxon>Phaeodactylibacter</taxon>
    </lineage>
</organism>
<gene>
    <name evidence="7" type="ORF">IX84_29255</name>
</gene>
<dbReference type="Pfam" id="PF01103">
    <property type="entry name" value="Omp85"/>
    <property type="match status" value="1"/>
</dbReference>
<dbReference type="Gene3D" id="2.40.160.50">
    <property type="entry name" value="membrane protein fhac: a member of the omp85/tpsb transporter family"/>
    <property type="match status" value="1"/>
</dbReference>
<accession>A0A098RYB2</accession>
<dbReference type="Proteomes" id="UP000029736">
    <property type="component" value="Unassembled WGS sequence"/>
</dbReference>
<evidence type="ECO:0000256" key="2">
    <source>
        <dbReference type="ARBA" id="ARBA00022692"/>
    </source>
</evidence>
<dbReference type="InterPro" id="IPR000184">
    <property type="entry name" value="Bac_surfAg_D15"/>
</dbReference>
<dbReference type="GO" id="GO:0019867">
    <property type="term" value="C:outer membrane"/>
    <property type="evidence" value="ECO:0007669"/>
    <property type="project" value="InterPro"/>
</dbReference>
<evidence type="ECO:0000256" key="3">
    <source>
        <dbReference type="ARBA" id="ARBA00022729"/>
    </source>
</evidence>
<sequence length="764" mass="86725">MTKTLLHISGLSVLLLLAVSCQPTRTLQEGQYLYTGAKLEYPGSKPEVSSTALESAIAQQPNQSFLGMPVRLGIYNAASGKDRKFNRWVQRKLGEPPAIFDFQEAETSQLRLEKQLLDQGYLQGRVQMDTIRKKQTVSAVYRLSPGTRYELTGMDWPADTNDIGRFIQKAHSDSSVWQNQPYQTQRLSEERSRLANSGNENGFYGLSPRHFYYFLDTTAEQHNVKAFLRLAESPSGNPYQRHYIGQTKVYPVYYLEEPEWNYKDTVEEEGILYLQNRDFVKPQVLSRTILQDKGDLFVQSLQQKSTNRLMGLGAYKFVNLKVEVREEGDSLFLDRSFYLTPNLTQNFSAELEVSSLSTASSSLNGGVNLNYAHRNLFGGAERFNLKLSTNIATQIGGEVDFINSYNIGLEASLRLPGMVAPYNWLKGEQAWQSSTTAQLRGDFQRRTNNFSLFSLSGSYGFDWQPGRLHRYTWKPVQLTRTQLLSSTDQFEDRLAGNPRLRASFDDNLILSTIFEYNYSEKRPGKREDYLTMFASVEPAGNISYGIASLIDPDKTNAYRLLGMPFAQFIRVDAGIQYHWYQKQADWLARLNIGVAQPYGNGSSIPYIRQFFVGGSNSIRAWQIRTLGPGATPVEALDAETFQDQTGDLKLEANVEYRFPIISYLKGAAFVDAGNIWLVEQGPADTGTESGVFQWDEFYRQIAIGGGLGLRLDISYFVLRLDIAFPFRKPYNEPGNRWVFDEVAFGSPNWRTENIVYNLAIGYPF</sequence>
<keyword evidence="4" id="KW-0472">Membrane</keyword>
<feature type="domain" description="Bacterial surface antigen (D15)" evidence="6">
    <location>
        <begin position="568"/>
        <end position="739"/>
    </location>
</feature>
<protein>
    <recommendedName>
        <fullName evidence="6">Bacterial surface antigen (D15) domain-containing protein</fullName>
    </recommendedName>
</protein>
<evidence type="ECO:0000313" key="8">
    <source>
        <dbReference type="Proteomes" id="UP000029736"/>
    </source>
</evidence>
<dbReference type="OrthoDB" id="9814535at2"/>
<comment type="subcellular location">
    <subcellularLocation>
        <location evidence="1">Membrane</location>
    </subcellularLocation>
</comment>
<dbReference type="PROSITE" id="PS51257">
    <property type="entry name" value="PROKAR_LIPOPROTEIN"/>
    <property type="match status" value="1"/>
</dbReference>
<evidence type="ECO:0000259" key="6">
    <source>
        <dbReference type="Pfam" id="PF01103"/>
    </source>
</evidence>
<keyword evidence="8" id="KW-1185">Reference proteome</keyword>
<proteinExistence type="predicted"/>
<comment type="caution">
    <text evidence="7">The sequence shown here is derived from an EMBL/GenBank/DDBJ whole genome shotgun (WGS) entry which is preliminary data.</text>
</comment>
<name>A0A098RYB2_9BACT</name>
<keyword evidence="2" id="KW-0812">Transmembrane</keyword>
<dbReference type="RefSeq" id="WP_044229171.1">
    <property type="nucleotide sequence ID" value="NZ_JBKAGJ010000011.1"/>
</dbReference>
<evidence type="ECO:0000256" key="5">
    <source>
        <dbReference type="ARBA" id="ARBA00023237"/>
    </source>
</evidence>
<dbReference type="AlphaFoldDB" id="A0A098RYB2"/>
<keyword evidence="3" id="KW-0732">Signal</keyword>
<evidence type="ECO:0000256" key="1">
    <source>
        <dbReference type="ARBA" id="ARBA00004370"/>
    </source>
</evidence>
<dbReference type="PANTHER" id="PTHR12815">
    <property type="entry name" value="SORTING AND ASSEMBLY MACHINERY SAMM50 PROTEIN FAMILY MEMBER"/>
    <property type="match status" value="1"/>
</dbReference>
<keyword evidence="5" id="KW-0998">Cell outer membrane</keyword>
<dbReference type="InterPro" id="IPR039910">
    <property type="entry name" value="D15-like"/>
</dbReference>
<reference evidence="7 8" key="1">
    <citation type="journal article" date="2014" name="Int. J. Syst. Evol. Microbiol.">
        <title>Phaeodactylibacter xiamenensis gen. nov., sp. nov., a member of the family Saprospiraceae isolated from the marine alga Phaeodactylum tricornutum.</title>
        <authorList>
            <person name="Chen Z.Jr."/>
            <person name="Lei X."/>
            <person name="Lai Q."/>
            <person name="Li Y."/>
            <person name="Zhang B."/>
            <person name="Zhang J."/>
            <person name="Zhang H."/>
            <person name="Yang L."/>
            <person name="Zheng W."/>
            <person name="Tian Y."/>
            <person name="Yu Z."/>
            <person name="Xu H.Jr."/>
            <person name="Zheng T."/>
        </authorList>
    </citation>
    <scope>NUCLEOTIDE SEQUENCE [LARGE SCALE GENOMIC DNA]</scope>
    <source>
        <strain evidence="7 8">KD52</strain>
    </source>
</reference>
<dbReference type="PANTHER" id="PTHR12815:SF47">
    <property type="entry name" value="TRANSLOCATION AND ASSEMBLY MODULE SUBUNIT TAMA"/>
    <property type="match status" value="1"/>
</dbReference>
<evidence type="ECO:0000313" key="7">
    <source>
        <dbReference type="EMBL" id="KGE85169.1"/>
    </source>
</evidence>
<dbReference type="STRING" id="1524460.IX84_29255"/>
<dbReference type="EMBL" id="JPOS01000092">
    <property type="protein sequence ID" value="KGE85169.1"/>
    <property type="molecule type" value="Genomic_DNA"/>
</dbReference>